<dbReference type="GeneID" id="77927818"/>
<protein>
    <submittedName>
        <fullName evidence="2">Uncharacterized protein</fullName>
    </submittedName>
</protein>
<reference evidence="2 3" key="1">
    <citation type="submission" date="2021-03" db="EMBL/GenBank/DDBJ databases">
        <authorList>
            <person name="Alqahtani R."/>
            <person name="Behailu E."/>
            <person name="Cappabianca D.W."/>
            <person name="Csanadi-Schwartz K.M."/>
            <person name="Dalal A.S."/>
            <person name="Fahim M.S."/>
            <person name="Franklin J.M."/>
            <person name="Gluckman M.H."/>
            <person name="Levine C.J."/>
            <person name="Martin N."/>
            <person name="Milza N."/>
            <person name="Najmabadi R."/>
            <person name="Newman A.M."/>
            <person name="Pajunar M."/>
            <person name="Qalawee I."/>
            <person name="Rizvi A."/>
            <person name="Samuel A."/>
            <person name="Smith A."/>
            <person name="Swann F.E."/>
            <person name="Sweeney P."/>
            <person name="Torres N.R."/>
            <person name="Ventrone L."/>
            <person name="Ventura L."/>
            <person name="Wroe M."/>
            <person name="Acquaye N.A."/>
            <person name="Agnes T.J."/>
            <person name="Ahmed A."/>
            <person name="Ahmed S."/>
            <person name="Amodu B.A."/>
            <person name="Arefeayne N.F."/>
            <person name="Asamoah-Frimpong E.A."/>
            <person name="Attaran A."/>
            <person name="Barragan J.M."/>
            <person name="Baumgarten L.N."/>
            <person name="Berhane B."/>
            <person name="Beyene A."/>
            <person name="Bhattarai B."/>
            <person name="Biondokin D.V."/>
            <person name="Boone B.K."/>
            <person name="Burney S.Z."/>
            <person name="Cayanan J.T."/>
            <person name="Cesta G."/>
            <person name="Chang J."/>
            <person name="Chavez J."/>
            <person name="Chorbajian C."/>
            <person name="Christian S."/>
            <person name="Corns J.R."/>
            <person name="Corns N.R."/>
            <person name="Cowan J.T."/>
            <person name="Coyne C."/>
            <person name="Dadzie B."/>
            <person name="Datu D.V."/>
            <person name="Deng B.C."/>
            <person name="Der L."/>
            <person name="Dickerson K."/>
            <person name="Dozier E."/>
            <person name="Egbunine A.O."/>
            <person name="Farooq M."/>
            <person name="Fonge A.E."/>
            <person name="Ghomsi-Nono M.P."/>
            <person name="Giampietro H."/>
            <person name="Gunnison R.P."/>
            <person name="Han S.H."/>
            <person name="Hennigan A.J."/>
            <person name="Hong A.N."/>
            <person name="Ijomor E.C."/>
            <person name="Jalali A."/>
            <person name="Jamil T.Z."/>
            <person name="Jenkins C.R."/>
            <person name="Joseph M.A."/>
            <person name="Jowanowitch O.J."/>
            <person name="Kang D."/>
            <person name="Khan A."/>
            <person name="Khan Z.K."/>
            <person name="Kiewe T."/>
            <person name="Kjerulf A.B."/>
            <person name="Kolosey V."/>
            <person name="Kurup M."/>
            <person name="Lee V.H."/>
            <person name="Llontop-Maldonado V."/>
            <person name="Long P."/>
            <person name="Lu N."/>
            <person name="Majekodunmi A."/>
            <person name="Malik H.W."/>
            <person name="Marcellino S.C."/>
            <person name="Martinez L.A."/>
            <person name="Meher F.N."/>
            <person name="Michelin M.A."/>
            <person name="Mitchell K.G."/>
            <person name="Mullens W.J."/>
            <person name="Nwakama C."/>
            <person name="Nwosu F.T."/>
            <person name="Oboh E.C."/>
            <person name="Odujinrin O."/>
            <person name="Ogunsan O."/>
            <person name="O'Neill K."/>
            <person name="Oxlaj J.A."/>
            <person name="Patel A.K."/>
            <person name="Patel B.R."/>
            <person name="Pham Q."/>
            <person name="Porter J."/>
            <person name="Portes J."/>
            <person name="Prokopenko A."/>
            <person name="Quraishi M."/>
            <person name="Qureshi M."/>
            <person name="Rivera A."/>
            <person name="Rubalsky V."/>
            <person name="Saikali Y."/>
            <person name="Saqaf K."/>
            <person name="Saroya S.R."/>
            <person name="Seas A."/>
            <person name="Shadrick R.E."/>
            <person name="Sharda N."/>
            <person name="Sigindere M.T."/>
            <person name="Simbi V.G."/>
            <person name="Thuzar C."/>
            <person name="Tran K."/>
            <person name="Tran V.D."/>
            <person name="Trang W."/>
            <person name="Vaishnav N."/>
            <person name="Vuong K."/>
            <person name="Walker C."/>
            <person name="Wallace S.A."/>
            <person name="Warfield J.C."/>
            <person name="Wikina T."/>
            <person name="Wobbeking F.T."/>
            <person name="Worrent L.D."/>
            <person name="Yan T."/>
            <person name="Zehra A."/>
            <person name="Avazpour P."/>
            <person name="Kim F.M."/>
            <person name="Mason K."/>
            <person name="Nguyen D.A."/>
            <person name="Pettit S.M."/>
            <person name="Zhou O.J."/>
            <person name="Brissett D.L."/>
            <person name="Gualtieri C."/>
            <person name="Hufford T.M."/>
            <person name="Ko J.M."/>
            <person name="Novak J.K."/>
            <person name="Smith Z.M."/>
            <person name="Mayer-Bacon C."/>
            <person name="Erill I."/>
            <person name="Caruso S.M."/>
            <person name="Garlena R.A."/>
            <person name="Russell D.A."/>
            <person name="Pope W.H."/>
            <person name="Jacobs-Sera D."/>
            <person name="Hatfull G.F."/>
        </authorList>
    </citation>
    <scope>NUCLEOTIDE SEQUENCE [LARGE SCALE GENOMIC DNA]</scope>
</reference>
<dbReference type="Proteomes" id="UP000683399">
    <property type="component" value="Segment"/>
</dbReference>
<gene>
    <name evidence="2" type="primary">251</name>
    <name evidence="2" type="ORF">SEA_TUNATARTARE_251</name>
</gene>
<evidence type="ECO:0000256" key="1">
    <source>
        <dbReference type="SAM" id="MobiDB-lite"/>
    </source>
</evidence>
<name>A0A8F2E6W2_9CAUD</name>
<sequence>MAKSVRRAQSKKARSPRANKTRDFRGGVGDFPTLKGPKYSRKAKYSVEY</sequence>
<feature type="region of interest" description="Disordered" evidence="1">
    <location>
        <begin position="1"/>
        <end position="49"/>
    </location>
</feature>
<feature type="compositionally biased region" description="Basic residues" evidence="1">
    <location>
        <begin position="38"/>
        <end position="49"/>
    </location>
</feature>
<evidence type="ECO:0000313" key="3">
    <source>
        <dbReference type="Proteomes" id="UP000683399"/>
    </source>
</evidence>
<accession>A0A8F2E6W2</accession>
<proteinExistence type="predicted"/>
<dbReference type="KEGG" id="vg:77927818"/>
<organism evidence="2 3">
    <name type="scientific">Streptomyces phage TunaTartare</name>
    <dbReference type="NCBI Taxonomy" id="2848887"/>
    <lineage>
        <taxon>Viruses</taxon>
        <taxon>Duplodnaviria</taxon>
        <taxon>Heunggongvirae</taxon>
        <taxon>Uroviricota</taxon>
        <taxon>Caudoviricetes</taxon>
        <taxon>Stanwilliamsviridae</taxon>
        <taxon>Loccivirinae</taxon>
        <taxon>Faustvirus</taxon>
        <taxon>Faustvirus tunatartare</taxon>
    </lineage>
</organism>
<dbReference type="EMBL" id="MW822145">
    <property type="protein sequence ID" value="QWT30113.1"/>
    <property type="molecule type" value="Genomic_DNA"/>
</dbReference>
<evidence type="ECO:0000313" key="2">
    <source>
        <dbReference type="EMBL" id="QWT30113.1"/>
    </source>
</evidence>
<feature type="compositionally biased region" description="Basic residues" evidence="1">
    <location>
        <begin position="1"/>
        <end position="19"/>
    </location>
</feature>
<dbReference type="RefSeq" id="YP_010652070.1">
    <property type="nucleotide sequence ID" value="NC_070784.1"/>
</dbReference>
<keyword evidence="3" id="KW-1185">Reference proteome</keyword>